<dbReference type="InterPro" id="IPR002491">
    <property type="entry name" value="ABC_transptr_periplasmic_BD"/>
</dbReference>
<feature type="chain" id="PRO_5018756409" evidence="2">
    <location>
        <begin position="21"/>
        <end position="307"/>
    </location>
</feature>
<keyword evidence="5" id="KW-1185">Reference proteome</keyword>
<keyword evidence="2" id="KW-0732">Signal</keyword>
<evidence type="ECO:0000256" key="2">
    <source>
        <dbReference type="SAM" id="SignalP"/>
    </source>
</evidence>
<dbReference type="PROSITE" id="PS50983">
    <property type="entry name" value="FE_B12_PBP"/>
    <property type="match status" value="1"/>
</dbReference>
<comment type="caution">
    <text evidence="4">The sequence shown here is derived from an EMBL/GenBank/DDBJ whole genome shotgun (WGS) entry which is preliminary data.</text>
</comment>
<dbReference type="PANTHER" id="PTHR30535:SF34">
    <property type="entry name" value="MOLYBDATE-BINDING PROTEIN MOLA"/>
    <property type="match status" value="1"/>
</dbReference>
<evidence type="ECO:0000259" key="3">
    <source>
        <dbReference type="PROSITE" id="PS50983"/>
    </source>
</evidence>
<dbReference type="GO" id="GO:0071281">
    <property type="term" value="P:cellular response to iron ion"/>
    <property type="evidence" value="ECO:0007669"/>
    <property type="project" value="TreeGrafter"/>
</dbReference>
<dbReference type="AlphaFoldDB" id="A0A3S2TX80"/>
<feature type="signal peptide" evidence="2">
    <location>
        <begin position="1"/>
        <end position="20"/>
    </location>
</feature>
<organism evidence="4 5">
    <name type="scientific">Niallia taxi</name>
    <dbReference type="NCBI Taxonomy" id="2499688"/>
    <lineage>
        <taxon>Bacteria</taxon>
        <taxon>Bacillati</taxon>
        <taxon>Bacillota</taxon>
        <taxon>Bacilli</taxon>
        <taxon>Bacillales</taxon>
        <taxon>Bacillaceae</taxon>
        <taxon>Niallia</taxon>
    </lineage>
</organism>
<protein>
    <submittedName>
        <fullName evidence="4">ABC transporter substrate-binding protein</fullName>
    </submittedName>
</protein>
<evidence type="ECO:0000313" key="4">
    <source>
        <dbReference type="EMBL" id="RVT67829.1"/>
    </source>
</evidence>
<dbReference type="Gene3D" id="3.40.50.1980">
    <property type="entry name" value="Nitrogenase molybdenum iron protein domain"/>
    <property type="match status" value="2"/>
</dbReference>
<name>A0A3S2TX80_9BACI</name>
<evidence type="ECO:0000256" key="1">
    <source>
        <dbReference type="ARBA" id="ARBA00008814"/>
    </source>
</evidence>
<dbReference type="Pfam" id="PF01497">
    <property type="entry name" value="Peripla_BP_2"/>
    <property type="match status" value="1"/>
</dbReference>
<evidence type="ECO:0000313" key="5">
    <source>
        <dbReference type="Proteomes" id="UP000288024"/>
    </source>
</evidence>
<comment type="similarity">
    <text evidence="1">Belongs to the bacterial solute-binding protein 8 family.</text>
</comment>
<reference evidence="4 5" key="1">
    <citation type="submission" date="2019-01" db="EMBL/GenBank/DDBJ databases">
        <title>Bacillus sp. M5HDSG1-1, whole genome shotgun sequence.</title>
        <authorList>
            <person name="Tuo L."/>
        </authorList>
    </citation>
    <scope>NUCLEOTIDE SEQUENCE [LARGE SCALE GENOMIC DNA]</scope>
    <source>
        <strain evidence="4 5">M5HDSG1-1</strain>
    </source>
</reference>
<dbReference type="Proteomes" id="UP000288024">
    <property type="component" value="Unassembled WGS sequence"/>
</dbReference>
<dbReference type="PANTHER" id="PTHR30535">
    <property type="entry name" value="VITAMIN B12-BINDING PROTEIN"/>
    <property type="match status" value="1"/>
</dbReference>
<accession>A0A3S2TX80</accession>
<dbReference type="SUPFAM" id="SSF53807">
    <property type="entry name" value="Helical backbone' metal receptor"/>
    <property type="match status" value="1"/>
</dbReference>
<gene>
    <name evidence="4" type="ORF">EM808_03060</name>
</gene>
<sequence>MILMSMALLLAACSKPTGEAAESTAGSIAIKDFANRTVTFSKAPESIAALGSGDVDLMHAFGNEVVGKPTLSDEGQLAKVAKDAEEIGTTHEVNYEKIALLQPDVVLANVGFNQEDVPTIEGLGTKVILTEANSISDIKKQITLYGEMLQKTDKAAQLIKELDVELKTAASALKDTNKRVLLVYGAPGTYMAALPNSLSGDFLAAAGGINVASDYPALEKFPQYAQINTERVVEANPDAVLLITHGDAEEIKQGFLKEMKQNAAWTSLDAVKKERVEVLPSELFGTNPGTRAVDAVQYLVELLNHLE</sequence>
<proteinExistence type="inferred from homology"/>
<feature type="domain" description="Fe/B12 periplasmic-binding" evidence="3">
    <location>
        <begin position="46"/>
        <end position="307"/>
    </location>
</feature>
<dbReference type="InterPro" id="IPR050902">
    <property type="entry name" value="ABC_Transporter_SBP"/>
</dbReference>
<dbReference type="EMBL" id="RZTZ01000001">
    <property type="protein sequence ID" value="RVT67829.1"/>
    <property type="molecule type" value="Genomic_DNA"/>
</dbReference>